<feature type="chain" id="PRO_5045415739" evidence="9">
    <location>
        <begin position="31"/>
        <end position="144"/>
    </location>
</feature>
<evidence type="ECO:0000256" key="7">
    <source>
        <dbReference type="ARBA" id="ARBA00023157"/>
    </source>
</evidence>
<keyword evidence="6 8" id="KW-0722">Serine protease inhibitor</keyword>
<dbReference type="PROSITE" id="PS00999">
    <property type="entry name" value="SSI"/>
    <property type="match status" value="1"/>
</dbReference>
<feature type="signal peptide" evidence="9">
    <location>
        <begin position="1"/>
        <end position="30"/>
    </location>
</feature>
<dbReference type="InterPro" id="IPR023549">
    <property type="entry name" value="Subtilisin_inhibitor"/>
</dbReference>
<dbReference type="PRINTS" id="PR00294">
    <property type="entry name" value="SSBTLNINHBTR"/>
</dbReference>
<keyword evidence="4" id="KW-0964">Secreted</keyword>
<keyword evidence="12" id="KW-1185">Reference proteome</keyword>
<protein>
    <submittedName>
        <fullName evidence="11">SSI family serine proteinase inhibitor</fullName>
    </submittedName>
</protein>
<sequence>MTYTTSAHAVRGGLLAAAALLILSAVPAHATARDHPAGDWLHLTLSTGDTQSGATHGTLLLCDPPRGHARATEACEQLTTARGDIDRIPLRDGYCAMVHAPVTARARGQWDGRPVDYRRTFSNRCELGARTGAVFALDEGPASA</sequence>
<dbReference type="EMBL" id="JAYMRP010000028">
    <property type="protein sequence ID" value="MFB8776248.1"/>
    <property type="molecule type" value="Genomic_DNA"/>
</dbReference>
<evidence type="ECO:0000256" key="5">
    <source>
        <dbReference type="ARBA" id="ARBA00022690"/>
    </source>
</evidence>
<dbReference type="InterPro" id="IPR020054">
    <property type="entry name" value="Prot_inh_SSI_I16_CS"/>
</dbReference>
<proteinExistence type="inferred from homology"/>
<feature type="domain" description="Subtilisin inhibitor" evidence="10">
    <location>
        <begin position="40"/>
        <end position="123"/>
    </location>
</feature>
<evidence type="ECO:0000313" key="11">
    <source>
        <dbReference type="EMBL" id="MFB8776248.1"/>
    </source>
</evidence>
<dbReference type="RefSeq" id="WP_376734797.1">
    <property type="nucleotide sequence ID" value="NZ_JAYMRP010000028.1"/>
</dbReference>
<evidence type="ECO:0000256" key="8">
    <source>
        <dbReference type="RuleBase" id="RU003471"/>
    </source>
</evidence>
<dbReference type="InterPro" id="IPR036819">
    <property type="entry name" value="Subtilisin_inhibitor-like_sf"/>
</dbReference>
<dbReference type="Proteomes" id="UP001585080">
    <property type="component" value="Unassembled WGS sequence"/>
</dbReference>
<evidence type="ECO:0000256" key="3">
    <source>
        <dbReference type="ARBA" id="ARBA00011738"/>
    </source>
</evidence>
<dbReference type="Pfam" id="PF00720">
    <property type="entry name" value="SSI"/>
    <property type="match status" value="1"/>
</dbReference>
<comment type="subunit">
    <text evidence="3">Homodimer.</text>
</comment>
<evidence type="ECO:0000259" key="10">
    <source>
        <dbReference type="Pfam" id="PF00720"/>
    </source>
</evidence>
<evidence type="ECO:0000256" key="4">
    <source>
        <dbReference type="ARBA" id="ARBA00022525"/>
    </source>
</evidence>
<evidence type="ECO:0000313" key="12">
    <source>
        <dbReference type="Proteomes" id="UP001585080"/>
    </source>
</evidence>
<dbReference type="SUPFAM" id="SSF55399">
    <property type="entry name" value="Subtilisin inhibitor"/>
    <property type="match status" value="1"/>
</dbReference>
<name>A0ABV5EHA6_9ACTN</name>
<gene>
    <name evidence="11" type="ORF">VSS16_26480</name>
</gene>
<organism evidence="11 12">
    <name type="scientific">Streptomyces broussonetiae</name>
    <dbReference type="NCBI Taxonomy" id="2686304"/>
    <lineage>
        <taxon>Bacteria</taxon>
        <taxon>Bacillati</taxon>
        <taxon>Actinomycetota</taxon>
        <taxon>Actinomycetes</taxon>
        <taxon>Kitasatosporales</taxon>
        <taxon>Streptomycetaceae</taxon>
        <taxon>Streptomyces</taxon>
    </lineage>
</organism>
<keyword evidence="7" id="KW-1015">Disulfide bond</keyword>
<comment type="caution">
    <text evidence="11">The sequence shown here is derived from an EMBL/GenBank/DDBJ whole genome shotgun (WGS) entry which is preliminary data.</text>
</comment>
<evidence type="ECO:0000256" key="9">
    <source>
        <dbReference type="SAM" id="SignalP"/>
    </source>
</evidence>
<evidence type="ECO:0000256" key="6">
    <source>
        <dbReference type="ARBA" id="ARBA00022900"/>
    </source>
</evidence>
<evidence type="ECO:0000256" key="2">
    <source>
        <dbReference type="ARBA" id="ARBA00010472"/>
    </source>
</evidence>
<comment type="similarity">
    <text evidence="2 8">Belongs to the protease inhibitor I16 (SSI) family.</text>
</comment>
<dbReference type="InterPro" id="IPR000691">
    <property type="entry name" value="Prot_inh_I16_SSI"/>
</dbReference>
<evidence type="ECO:0000256" key="1">
    <source>
        <dbReference type="ARBA" id="ARBA00004613"/>
    </source>
</evidence>
<keyword evidence="5 8" id="KW-0646">Protease inhibitor</keyword>
<keyword evidence="9" id="KW-0732">Signal</keyword>
<comment type="subcellular location">
    <subcellularLocation>
        <location evidence="1">Secreted</location>
    </subcellularLocation>
</comment>
<accession>A0ABV5EHA6</accession>
<dbReference type="Gene3D" id="3.30.350.10">
    <property type="entry name" value="Subtilisin inhibitor-like"/>
    <property type="match status" value="1"/>
</dbReference>
<reference evidence="11 12" key="1">
    <citation type="submission" date="2024-01" db="EMBL/GenBank/DDBJ databases">
        <title>Genome mining of biosynthetic gene clusters to explore secondary metabolites of Streptomyces sp.</title>
        <authorList>
            <person name="Baig A."/>
            <person name="Ajitkumar Shintre N."/>
            <person name="Kumar H."/>
            <person name="Anbarasu A."/>
            <person name="Ramaiah S."/>
        </authorList>
    </citation>
    <scope>NUCLEOTIDE SEQUENCE [LARGE SCALE GENOMIC DNA]</scope>
    <source>
        <strain evidence="11 12">A57</strain>
    </source>
</reference>